<dbReference type="VEuPathDB" id="FungiDB:I7I52_05617"/>
<name>A0A8H7YR16_AJECA</name>
<sequence length="102" mass="11752">MSVDLFLFGALCRQWHFEVPNIQWADLRNPTDLAYNACVLPRFLISSHLRRCIDCHFSNPHVISRRLITVVDGSAVFITGHYSRSYTTRVDDVWATLSKKPS</sequence>
<evidence type="ECO:0000313" key="2">
    <source>
        <dbReference type="Proteomes" id="UP000670092"/>
    </source>
</evidence>
<reference evidence="1 2" key="1">
    <citation type="submission" date="2021-01" db="EMBL/GenBank/DDBJ databases">
        <title>Chromosome-level genome assembly of a human fungal pathogen reveals clustering of transcriptionally co-regulated genes.</title>
        <authorList>
            <person name="Voorhies M."/>
            <person name="Cohen S."/>
            <person name="Shea T.P."/>
            <person name="Petrus S."/>
            <person name="Munoz J.F."/>
            <person name="Poplawski S."/>
            <person name="Goldman W.E."/>
            <person name="Michael T."/>
            <person name="Cuomo C.A."/>
            <person name="Sil A."/>
            <person name="Beyhan S."/>
        </authorList>
    </citation>
    <scope>NUCLEOTIDE SEQUENCE [LARGE SCALE GENOMIC DNA]</scope>
    <source>
        <strain evidence="1 2">G184AR</strain>
    </source>
</reference>
<protein>
    <submittedName>
        <fullName evidence="1">Uncharacterized protein</fullName>
    </submittedName>
</protein>
<dbReference type="EMBL" id="JAEVHI010000004">
    <property type="protein sequence ID" value="KAG5294089.1"/>
    <property type="molecule type" value="Genomic_DNA"/>
</dbReference>
<dbReference type="AlphaFoldDB" id="A0A8H7YR16"/>
<proteinExistence type="predicted"/>
<evidence type="ECO:0000313" key="1">
    <source>
        <dbReference type="EMBL" id="KAG5294089.1"/>
    </source>
</evidence>
<dbReference type="Proteomes" id="UP000670092">
    <property type="component" value="Unassembled WGS sequence"/>
</dbReference>
<organism evidence="1 2">
    <name type="scientific">Ajellomyces capsulatus</name>
    <name type="common">Darling's disease fungus</name>
    <name type="synonym">Histoplasma capsulatum</name>
    <dbReference type="NCBI Taxonomy" id="5037"/>
    <lineage>
        <taxon>Eukaryota</taxon>
        <taxon>Fungi</taxon>
        <taxon>Dikarya</taxon>
        <taxon>Ascomycota</taxon>
        <taxon>Pezizomycotina</taxon>
        <taxon>Eurotiomycetes</taxon>
        <taxon>Eurotiomycetidae</taxon>
        <taxon>Onygenales</taxon>
        <taxon>Ajellomycetaceae</taxon>
        <taxon>Histoplasma</taxon>
    </lineage>
</organism>
<comment type="caution">
    <text evidence="1">The sequence shown here is derived from an EMBL/GenBank/DDBJ whole genome shotgun (WGS) entry which is preliminary data.</text>
</comment>
<gene>
    <name evidence="1" type="ORF">I7I52_05617</name>
</gene>
<accession>A0A8H7YR16</accession>